<accession>A0A423VW25</accession>
<feature type="region of interest" description="Disordered" evidence="1">
    <location>
        <begin position="64"/>
        <end position="86"/>
    </location>
</feature>
<sequence>MEEEEEEQRILCPSCHCDLVQPKDGPFSDVFIYATQQQMRERHLTCDNFSCPIYIEGQPQLHNWIAKGEGPGDQHPQPTSQDKDDNDDIRHLKTAVIDSDPVTPIFVNDQAIADCDDVSTAIFIETVYWHLLTDTLQQLQHAESDGGWAPYSKVIFVPVSETVSPFDITGPFIGSPGPFLGATPDSATGQGFSVFQSPAGTGYPVPVSVSVYSPIRAPSTLPDTSPNTSPNASPVPAGTASESLWRQNSTPAQKPRASIRNRYTEHEIDVIMQMKAQGHGNDKIAQPWRCAADPACVLDGTLGDKKL</sequence>
<feature type="compositionally biased region" description="Polar residues" evidence="1">
    <location>
        <begin position="221"/>
        <end position="232"/>
    </location>
</feature>
<feature type="compositionally biased region" description="Polar residues" evidence="1">
    <location>
        <begin position="240"/>
        <end position="252"/>
    </location>
</feature>
<evidence type="ECO:0000256" key="1">
    <source>
        <dbReference type="SAM" id="MobiDB-lite"/>
    </source>
</evidence>
<evidence type="ECO:0000313" key="2">
    <source>
        <dbReference type="EMBL" id="ROV95224.1"/>
    </source>
</evidence>
<evidence type="ECO:0000313" key="3">
    <source>
        <dbReference type="Proteomes" id="UP000283895"/>
    </source>
</evidence>
<feature type="region of interest" description="Disordered" evidence="1">
    <location>
        <begin position="219"/>
        <end position="258"/>
    </location>
</feature>
<gene>
    <name evidence="2" type="ORF">VMCG_08598</name>
</gene>
<reference evidence="2 3" key="1">
    <citation type="submission" date="2015-09" db="EMBL/GenBank/DDBJ databases">
        <title>Host preference determinants of Valsa canker pathogens revealed by comparative genomics.</title>
        <authorList>
            <person name="Yin Z."/>
            <person name="Huang L."/>
        </authorList>
    </citation>
    <scope>NUCLEOTIDE SEQUENCE [LARGE SCALE GENOMIC DNA]</scope>
    <source>
        <strain evidence="2 3">03-1</strain>
    </source>
</reference>
<proteinExistence type="predicted"/>
<name>A0A423VW25_9PEZI</name>
<keyword evidence="3" id="KW-1185">Reference proteome</keyword>
<dbReference type="EMBL" id="LKEA01000037">
    <property type="protein sequence ID" value="ROV95224.1"/>
    <property type="molecule type" value="Genomic_DNA"/>
</dbReference>
<comment type="caution">
    <text evidence="2">The sequence shown here is derived from an EMBL/GenBank/DDBJ whole genome shotgun (WGS) entry which is preliminary data.</text>
</comment>
<protein>
    <submittedName>
        <fullName evidence="2">Uncharacterized protein</fullName>
    </submittedName>
</protein>
<dbReference type="AlphaFoldDB" id="A0A423VW25"/>
<organism evidence="2 3">
    <name type="scientific">Cytospora schulzeri</name>
    <dbReference type="NCBI Taxonomy" id="448051"/>
    <lineage>
        <taxon>Eukaryota</taxon>
        <taxon>Fungi</taxon>
        <taxon>Dikarya</taxon>
        <taxon>Ascomycota</taxon>
        <taxon>Pezizomycotina</taxon>
        <taxon>Sordariomycetes</taxon>
        <taxon>Sordariomycetidae</taxon>
        <taxon>Diaporthales</taxon>
        <taxon>Cytosporaceae</taxon>
        <taxon>Cytospora</taxon>
    </lineage>
</organism>
<dbReference type="Proteomes" id="UP000283895">
    <property type="component" value="Unassembled WGS sequence"/>
</dbReference>
<dbReference type="OrthoDB" id="5240140at2759"/>